<evidence type="ECO:0008006" key="4">
    <source>
        <dbReference type="Google" id="ProtNLM"/>
    </source>
</evidence>
<name>A0A1E5L6W4_9FIRM</name>
<reference evidence="2 3" key="1">
    <citation type="submission" date="2016-09" db="EMBL/GenBank/DDBJ databases">
        <title>Desulfuribacillus arsenicus sp. nov., an obligately anaerobic, dissimilatory arsenic- and antimonate-reducing bacterium isolated from anoxic sediments.</title>
        <authorList>
            <person name="Abin C.A."/>
            <person name="Hollibaugh J.T."/>
        </authorList>
    </citation>
    <scope>NUCLEOTIDE SEQUENCE [LARGE SCALE GENOMIC DNA]</scope>
    <source>
        <strain evidence="2 3">MLFW-2</strain>
    </source>
</reference>
<evidence type="ECO:0000256" key="1">
    <source>
        <dbReference type="SAM" id="Phobius"/>
    </source>
</evidence>
<evidence type="ECO:0000313" key="3">
    <source>
        <dbReference type="Proteomes" id="UP000095255"/>
    </source>
</evidence>
<sequence>MLEFGRGIFTACVISTFILLLVSFYPIGNDEFTLQTATPVVKQNDSTIQDKEKIKSIIGNIDIDQTINKIILENEDTMDVYMNLLDDPSDYGLMDSYKLSDAVFRDFSQINAIRFYMYKNNKPILLVNTNKTTFFNESKNLNASGEYFKNIQKVFSYTLIQE</sequence>
<dbReference type="AlphaFoldDB" id="A0A1E5L6W4"/>
<keyword evidence="1" id="KW-0472">Membrane</keyword>
<keyword evidence="3" id="KW-1185">Reference proteome</keyword>
<dbReference type="EMBL" id="MJAT01000012">
    <property type="protein sequence ID" value="OEH85902.1"/>
    <property type="molecule type" value="Genomic_DNA"/>
</dbReference>
<comment type="caution">
    <text evidence="2">The sequence shown here is derived from an EMBL/GenBank/DDBJ whole genome shotgun (WGS) entry which is preliminary data.</text>
</comment>
<dbReference type="STRING" id="1390249.BHU72_03775"/>
<keyword evidence="1" id="KW-0812">Transmembrane</keyword>
<gene>
    <name evidence="2" type="ORF">BHU72_03775</name>
</gene>
<accession>A0A1E5L6W4</accession>
<evidence type="ECO:0000313" key="2">
    <source>
        <dbReference type="EMBL" id="OEH85902.1"/>
    </source>
</evidence>
<keyword evidence="1" id="KW-1133">Transmembrane helix</keyword>
<protein>
    <recommendedName>
        <fullName evidence="4">DUF4825 domain-containing protein</fullName>
    </recommendedName>
</protein>
<dbReference type="OrthoDB" id="9868908at2"/>
<organism evidence="2 3">
    <name type="scientific">Desulfuribacillus stibiiarsenatis</name>
    <dbReference type="NCBI Taxonomy" id="1390249"/>
    <lineage>
        <taxon>Bacteria</taxon>
        <taxon>Bacillati</taxon>
        <taxon>Bacillota</taxon>
        <taxon>Desulfuribacillia</taxon>
        <taxon>Desulfuribacillales</taxon>
        <taxon>Desulfuribacillaceae</taxon>
        <taxon>Desulfuribacillus</taxon>
    </lineage>
</organism>
<proteinExistence type="predicted"/>
<dbReference type="RefSeq" id="WP_069701985.1">
    <property type="nucleotide sequence ID" value="NZ_MJAT01000012.1"/>
</dbReference>
<dbReference type="Proteomes" id="UP000095255">
    <property type="component" value="Unassembled WGS sequence"/>
</dbReference>
<feature type="transmembrane region" description="Helical" evidence="1">
    <location>
        <begin position="7"/>
        <end position="27"/>
    </location>
</feature>